<sequence>MKTFRITRLPHPVRALRTLRPRHRAAVALTAVAVLGTSGWVAYDRLAASLHFTECFGGFDPDDPRQVAFAADDVFEGRVLDHDGPENLDDMPVDTYDVEVGARHKGELRGPITVIHPRNGSERLKPGSSYLFATSPWTEEDGTYDGAGHGIVSGTHPARVPAPDGRGAVAARWRWAVAHPVDPASVQRPTTFTAVADPAGR</sequence>
<evidence type="ECO:0000313" key="1">
    <source>
        <dbReference type="EMBL" id="GHC97824.1"/>
    </source>
</evidence>
<organism evidence="1 2">
    <name type="scientific">Streptomyces finlayi</name>
    <dbReference type="NCBI Taxonomy" id="67296"/>
    <lineage>
        <taxon>Bacteria</taxon>
        <taxon>Bacillati</taxon>
        <taxon>Actinomycetota</taxon>
        <taxon>Actinomycetes</taxon>
        <taxon>Kitasatosporales</taxon>
        <taxon>Streptomycetaceae</taxon>
        <taxon>Streptomyces</taxon>
    </lineage>
</organism>
<accession>A0A918WZU5</accession>
<comment type="caution">
    <text evidence="1">The sequence shown here is derived from an EMBL/GenBank/DDBJ whole genome shotgun (WGS) entry which is preliminary data.</text>
</comment>
<dbReference type="Proteomes" id="UP000638353">
    <property type="component" value="Unassembled WGS sequence"/>
</dbReference>
<reference evidence="1" key="1">
    <citation type="journal article" date="2014" name="Int. J. Syst. Evol. Microbiol.">
        <title>Complete genome sequence of Corynebacterium casei LMG S-19264T (=DSM 44701T), isolated from a smear-ripened cheese.</title>
        <authorList>
            <consortium name="US DOE Joint Genome Institute (JGI-PGF)"/>
            <person name="Walter F."/>
            <person name="Albersmeier A."/>
            <person name="Kalinowski J."/>
            <person name="Ruckert C."/>
        </authorList>
    </citation>
    <scope>NUCLEOTIDE SEQUENCE</scope>
    <source>
        <strain evidence="1">JCM 4637</strain>
    </source>
</reference>
<reference evidence="1" key="2">
    <citation type="submission" date="2020-09" db="EMBL/GenBank/DDBJ databases">
        <authorList>
            <person name="Sun Q."/>
            <person name="Ohkuma M."/>
        </authorList>
    </citation>
    <scope>NUCLEOTIDE SEQUENCE</scope>
    <source>
        <strain evidence="1">JCM 4637</strain>
    </source>
</reference>
<dbReference type="AlphaFoldDB" id="A0A918WZU5"/>
<dbReference type="EMBL" id="BMVC01000007">
    <property type="protein sequence ID" value="GHC97824.1"/>
    <property type="molecule type" value="Genomic_DNA"/>
</dbReference>
<proteinExistence type="predicted"/>
<gene>
    <name evidence="1" type="ORF">GCM10010334_39620</name>
</gene>
<protein>
    <submittedName>
        <fullName evidence="1">Uncharacterized protein</fullName>
    </submittedName>
</protein>
<dbReference type="RefSeq" id="WP_189824422.1">
    <property type="nucleotide sequence ID" value="NZ_BMVC01000007.1"/>
</dbReference>
<evidence type="ECO:0000313" key="2">
    <source>
        <dbReference type="Proteomes" id="UP000638353"/>
    </source>
</evidence>
<name>A0A918WZU5_9ACTN</name>